<feature type="domain" description="Zn(2)-C6 fungal-type" evidence="7">
    <location>
        <begin position="12"/>
        <end position="60"/>
    </location>
</feature>
<dbReference type="InterPro" id="IPR001138">
    <property type="entry name" value="Zn2Cys6_DnaBD"/>
</dbReference>
<feature type="compositionally biased region" description="Low complexity" evidence="6">
    <location>
        <begin position="79"/>
        <end position="93"/>
    </location>
</feature>
<evidence type="ECO:0000256" key="5">
    <source>
        <dbReference type="ARBA" id="ARBA00023242"/>
    </source>
</evidence>
<dbReference type="Pfam" id="PF00172">
    <property type="entry name" value="Zn_clus"/>
    <property type="match status" value="1"/>
</dbReference>
<dbReference type="Gene3D" id="4.10.240.10">
    <property type="entry name" value="Zn(2)-C6 fungal-type DNA-binding domain"/>
    <property type="match status" value="1"/>
</dbReference>
<dbReference type="InterPro" id="IPR036864">
    <property type="entry name" value="Zn2-C6_fun-type_DNA-bd_sf"/>
</dbReference>
<sequence length="701" mass="79117">MYSSIDFAELQQLSVSACLRCRKQKILPQLKCSREKPICRRCHRIGAECSYPAPPDRRRLAAERAEARSKSSFGHEARGPLSETPGPSSSGPPDHADTEHLHSHQDNRISSPNTSHEPPSPPILFLETSSTDDFTSMQPPDAVQLSQEVAMFLIDVYFDRHYQAHLLFNKKDFTANFLNHKVPKFVLLSVFAFASLFFDSNLTKSPCRNITPITMSGTDWPTVGRQWANQASQMTLMNADKPCLEHVQACQSILCHLKKLDGYIKSAADDIFPAIAHRTCCLLRLDQFEGYASAEDARNARFHGTCWNDLAFCPLPSDSDEFQDDVQGQQICFNARGHLHDRSGAQNPFLLGTYKSMIIIYGIWWEIQDFVQNARPNRLEAQAWISRLYELDKKLQDFYEATSEDVRYVTNASQTAPPTNTFWAFCVTYFYHLCVFYLHSSVVPALSGTSQRPVFSKQFMRLSAEQALQHCTTVTNMTSHFLSTDPDLSKLWAIVGYGASVCLATQLRYFVAIRALDTERLQQAHVHLKLTTGLKRYWAPLRDIASGMERVFSHASLLATPVPRSRMQMEIRIPNPSQDLENLVSKGPAQDIPAGDIYTYVPDEEGTNHPRERHDKRHSYSLATPTMEHTAEAQGGIGGLDDMVGRNQMVLPSHAHNPEHLGMTPLDPESIWWDQDPVALANFPGNTSLLSDIMDLQMEMY</sequence>
<dbReference type="SMART" id="SM00066">
    <property type="entry name" value="GAL4"/>
    <property type="match status" value="1"/>
</dbReference>
<dbReference type="InterPro" id="IPR050815">
    <property type="entry name" value="TF_fung"/>
</dbReference>
<comment type="subcellular location">
    <subcellularLocation>
        <location evidence="1">Nucleus</location>
    </subcellularLocation>
</comment>
<dbReference type="PANTHER" id="PTHR47338:SF5">
    <property type="entry name" value="ZN(II)2CYS6 TRANSCRIPTION FACTOR (EUROFUNG)"/>
    <property type="match status" value="1"/>
</dbReference>
<name>A0ABR0SHS8_9HYPO</name>
<keyword evidence="9" id="KW-1185">Reference proteome</keyword>
<evidence type="ECO:0000313" key="9">
    <source>
        <dbReference type="Proteomes" id="UP001338125"/>
    </source>
</evidence>
<keyword evidence="3" id="KW-0805">Transcription regulation</keyword>
<dbReference type="PANTHER" id="PTHR47338">
    <property type="entry name" value="ZN(II)2CYS6 TRANSCRIPTION FACTOR (EUROFUNG)-RELATED"/>
    <property type="match status" value="1"/>
</dbReference>
<proteinExistence type="predicted"/>
<accession>A0ABR0SHS8</accession>
<dbReference type="SUPFAM" id="SSF57701">
    <property type="entry name" value="Zn2/Cys6 DNA-binding domain"/>
    <property type="match status" value="1"/>
</dbReference>
<evidence type="ECO:0000256" key="4">
    <source>
        <dbReference type="ARBA" id="ARBA00023163"/>
    </source>
</evidence>
<evidence type="ECO:0000256" key="1">
    <source>
        <dbReference type="ARBA" id="ARBA00004123"/>
    </source>
</evidence>
<evidence type="ECO:0000256" key="6">
    <source>
        <dbReference type="SAM" id="MobiDB-lite"/>
    </source>
</evidence>
<dbReference type="CDD" id="cd12148">
    <property type="entry name" value="fungal_TF_MHR"/>
    <property type="match status" value="1"/>
</dbReference>
<feature type="compositionally biased region" description="Basic and acidic residues" evidence="6">
    <location>
        <begin position="60"/>
        <end position="78"/>
    </location>
</feature>
<reference evidence="8 9" key="1">
    <citation type="submission" date="2024-01" db="EMBL/GenBank/DDBJ databases">
        <title>Complete genome of Cladobotryum mycophilum ATHUM6906.</title>
        <authorList>
            <person name="Christinaki A.C."/>
            <person name="Myridakis A.I."/>
            <person name="Kouvelis V.N."/>
        </authorList>
    </citation>
    <scope>NUCLEOTIDE SEQUENCE [LARGE SCALE GENOMIC DNA]</scope>
    <source>
        <strain evidence="8 9">ATHUM6906</strain>
    </source>
</reference>
<dbReference type="EMBL" id="JAVFKD010000013">
    <property type="protein sequence ID" value="KAK5991691.1"/>
    <property type="molecule type" value="Genomic_DNA"/>
</dbReference>
<keyword evidence="2" id="KW-0479">Metal-binding</keyword>
<evidence type="ECO:0000256" key="3">
    <source>
        <dbReference type="ARBA" id="ARBA00023015"/>
    </source>
</evidence>
<feature type="region of interest" description="Disordered" evidence="6">
    <location>
        <begin position="60"/>
        <end position="127"/>
    </location>
</feature>
<gene>
    <name evidence="8" type="ORF">PT974_07724</name>
</gene>
<protein>
    <recommendedName>
        <fullName evidence="7">Zn(2)-C6 fungal-type domain-containing protein</fullName>
    </recommendedName>
</protein>
<dbReference type="Proteomes" id="UP001338125">
    <property type="component" value="Unassembled WGS sequence"/>
</dbReference>
<comment type="caution">
    <text evidence="8">The sequence shown here is derived from an EMBL/GenBank/DDBJ whole genome shotgun (WGS) entry which is preliminary data.</text>
</comment>
<keyword evidence="4" id="KW-0804">Transcription</keyword>
<dbReference type="CDD" id="cd00067">
    <property type="entry name" value="GAL4"/>
    <property type="match status" value="1"/>
</dbReference>
<feature type="compositionally biased region" description="Polar residues" evidence="6">
    <location>
        <begin position="108"/>
        <end position="117"/>
    </location>
</feature>
<evidence type="ECO:0000313" key="8">
    <source>
        <dbReference type="EMBL" id="KAK5991691.1"/>
    </source>
</evidence>
<organism evidence="8 9">
    <name type="scientific">Cladobotryum mycophilum</name>
    <dbReference type="NCBI Taxonomy" id="491253"/>
    <lineage>
        <taxon>Eukaryota</taxon>
        <taxon>Fungi</taxon>
        <taxon>Dikarya</taxon>
        <taxon>Ascomycota</taxon>
        <taxon>Pezizomycotina</taxon>
        <taxon>Sordariomycetes</taxon>
        <taxon>Hypocreomycetidae</taxon>
        <taxon>Hypocreales</taxon>
        <taxon>Hypocreaceae</taxon>
        <taxon>Cladobotryum</taxon>
    </lineage>
</organism>
<keyword evidence="5" id="KW-0539">Nucleus</keyword>
<feature type="compositionally biased region" description="Basic and acidic residues" evidence="6">
    <location>
        <begin position="94"/>
        <end position="107"/>
    </location>
</feature>
<evidence type="ECO:0000256" key="2">
    <source>
        <dbReference type="ARBA" id="ARBA00022723"/>
    </source>
</evidence>
<evidence type="ECO:0000259" key="7">
    <source>
        <dbReference type="SMART" id="SM00066"/>
    </source>
</evidence>